<dbReference type="InterPro" id="IPR046450">
    <property type="entry name" value="PA_dom_sf"/>
</dbReference>
<dbReference type="GO" id="GO:0004180">
    <property type="term" value="F:carboxypeptidase activity"/>
    <property type="evidence" value="ECO:0007669"/>
    <property type="project" value="TreeGrafter"/>
</dbReference>
<dbReference type="PANTHER" id="PTHR10404">
    <property type="entry name" value="N-ACETYLATED-ALPHA-LINKED ACIDIC DIPEPTIDASE"/>
    <property type="match status" value="1"/>
</dbReference>
<dbReference type="Proteomes" id="UP001065549">
    <property type="component" value="Unassembled WGS sequence"/>
</dbReference>
<accession>A0A9J6QPV0</accession>
<reference evidence="2" key="1">
    <citation type="submission" date="2022-09" db="EMBL/GenBank/DDBJ databases">
        <title>Culturomic study of gut microbiota in children with autism spectrum disorder.</title>
        <authorList>
            <person name="Efimov B.A."/>
            <person name="Chaplin A.V."/>
            <person name="Sokolova S.R."/>
            <person name="Pikina A.P."/>
            <person name="Korzhanova M."/>
            <person name="Belova V."/>
            <person name="Korostin D."/>
        </authorList>
    </citation>
    <scope>NUCLEOTIDE SEQUENCE</scope>
    <source>
        <strain evidence="2">ASD5510</strain>
    </source>
</reference>
<dbReference type="EMBL" id="JAOSHN010000005">
    <property type="protein sequence ID" value="MCU7379233.1"/>
    <property type="molecule type" value="Genomic_DNA"/>
</dbReference>
<name>A0A9J6QPV0_9FIRM</name>
<dbReference type="AlphaFoldDB" id="A0A9J6QPV0"/>
<dbReference type="Gene3D" id="3.50.30.30">
    <property type="match status" value="1"/>
</dbReference>
<dbReference type="SUPFAM" id="SSF52025">
    <property type="entry name" value="PA domain"/>
    <property type="match status" value="1"/>
</dbReference>
<gene>
    <name evidence="2" type="ORF">OBO34_12840</name>
</gene>
<keyword evidence="3" id="KW-1185">Reference proteome</keyword>
<dbReference type="Pfam" id="PF04389">
    <property type="entry name" value="Peptidase_M28"/>
    <property type="match status" value="1"/>
</dbReference>
<evidence type="ECO:0000313" key="3">
    <source>
        <dbReference type="Proteomes" id="UP001065549"/>
    </source>
</evidence>
<sequence>MNNSKGEEMTYQAKVRQNSFPEGKEIFSWIKDLAQWGHRKTGTPEGRKSAEYIEGKMRAFGLEDVRIESVPSMCMMVEDFSLTVGGEKMDAFYINGTNRGGESGRFSFGTDGSESEFVYVGQGLAEDFERLDVKGKVVVASVYLPEFDMQKQHEWFDDPFVYDPLNQMEEKKKKVDIYSPSIWPANFYLAQNHGAVGFVGILENYMDDPYFYNEDYTENGWPYGCQYMSLPALWVSRSSGKKIKAEFETSGVIRGQMTVDTLYEYRNAFNVSGRLKGKSDDIVLVHSHHDAVFEGAVQDASGTSEMLALAKYFAQIPAEEREKTLMFAALDTHYTDYAANIGFVKKRKEVGDNVIIDIAIEHIGKEAAFDENYNLYETGQVEPRLFYVSEPKLYAFTKATIANYDLKKSIAALVPVGKGLEREYKFHQDEVISDAFYWNESGVPVVSMVCGMQYLFHNSDKPDRIPVEELQPVGMAFAEITTEAMRKL</sequence>
<dbReference type="Gene3D" id="3.40.630.10">
    <property type="entry name" value="Zn peptidases"/>
    <property type="match status" value="1"/>
</dbReference>
<comment type="caution">
    <text evidence="2">The sequence shown here is derived from an EMBL/GenBank/DDBJ whole genome shotgun (WGS) entry which is preliminary data.</text>
</comment>
<proteinExistence type="predicted"/>
<protein>
    <submittedName>
        <fullName evidence="2">M28 family peptidase</fullName>
    </submittedName>
</protein>
<dbReference type="InterPro" id="IPR007484">
    <property type="entry name" value="Peptidase_M28"/>
</dbReference>
<dbReference type="InterPro" id="IPR039373">
    <property type="entry name" value="Peptidase_M28B"/>
</dbReference>
<dbReference type="PANTHER" id="PTHR10404:SF46">
    <property type="entry name" value="VACUOLAR PROTEIN SORTING-ASSOCIATED PROTEIN 70"/>
    <property type="match status" value="1"/>
</dbReference>
<evidence type="ECO:0000259" key="1">
    <source>
        <dbReference type="Pfam" id="PF04389"/>
    </source>
</evidence>
<dbReference type="SUPFAM" id="SSF53187">
    <property type="entry name" value="Zn-dependent exopeptidases"/>
    <property type="match status" value="1"/>
</dbReference>
<organism evidence="2 3">
    <name type="scientific">Hominibacterium faecale</name>
    <dbReference type="NCBI Taxonomy" id="2839743"/>
    <lineage>
        <taxon>Bacteria</taxon>
        <taxon>Bacillati</taxon>
        <taxon>Bacillota</taxon>
        <taxon>Clostridia</taxon>
        <taxon>Peptostreptococcales</taxon>
        <taxon>Anaerovoracaceae</taxon>
        <taxon>Hominibacterium</taxon>
    </lineage>
</organism>
<evidence type="ECO:0000313" key="2">
    <source>
        <dbReference type="EMBL" id="MCU7379233.1"/>
    </source>
</evidence>
<feature type="domain" description="Peptidase M28" evidence="1">
    <location>
        <begin position="270"/>
        <end position="331"/>
    </location>
</feature>
<dbReference type="RefSeq" id="WP_253020353.1">
    <property type="nucleotide sequence ID" value="NZ_JAOSHN010000005.1"/>
</dbReference>